<feature type="compositionally biased region" description="Polar residues" evidence="1">
    <location>
        <begin position="198"/>
        <end position="232"/>
    </location>
</feature>
<dbReference type="EMBL" id="OX459123">
    <property type="protein sequence ID" value="CAI9108384.1"/>
    <property type="molecule type" value="Genomic_DNA"/>
</dbReference>
<evidence type="ECO:0000313" key="2">
    <source>
        <dbReference type="EMBL" id="CAI9108384.1"/>
    </source>
</evidence>
<sequence>MILSEPTTFKGGPTFLLTKEEDAELAAPFRLALVGKFTKGRSKMEFMRREFQTIGFKGSFSLGSIDYRHILIRFELEEDFHRCWPKREKSSSPQFLPPISERINEVNVQQINDAQQVSTAQEGAEDSLGVHQAVETSTQLNAATETFGAAAAAAQLVSIVADNLMIGTEKSISIRSSSMAATSSKVERRRESPMTAGKLSNITPLEQNPVDAQSTPKMCGISSQTDSISNLQGRPGLNPELTPSFPCSSEEQGEQTPVISAPIVHKTLQNSSEEKSTSNNSSVSGSSLSNKEGISSSNNSFNSPIKKLNPEASEFTISPQPLLQVLLPITVAKSYFSKDDTKIEKNTETFIPNYSIEEINSEGGLNHASEDDDFDMEYAKEQESFYSEVSAPTYHNRSKKAKAKKSVQVRRSAKLNKDSTLF</sequence>
<accession>A0AAV1DN14</accession>
<gene>
    <name evidence="2" type="ORF">OLC1_LOCUS16482</name>
</gene>
<name>A0AAV1DN14_OLDCO</name>
<proteinExistence type="predicted"/>
<feature type="region of interest" description="Disordered" evidence="1">
    <location>
        <begin position="174"/>
        <end position="256"/>
    </location>
</feature>
<keyword evidence="3" id="KW-1185">Reference proteome</keyword>
<feature type="compositionally biased region" description="Basic residues" evidence="1">
    <location>
        <begin position="396"/>
        <end position="414"/>
    </location>
</feature>
<feature type="compositionally biased region" description="Low complexity" evidence="1">
    <location>
        <begin position="277"/>
        <end position="302"/>
    </location>
</feature>
<reference evidence="2" key="1">
    <citation type="submission" date="2023-03" db="EMBL/GenBank/DDBJ databases">
        <authorList>
            <person name="Julca I."/>
        </authorList>
    </citation>
    <scope>NUCLEOTIDE SEQUENCE</scope>
</reference>
<feature type="region of interest" description="Disordered" evidence="1">
    <location>
        <begin position="268"/>
        <end position="302"/>
    </location>
</feature>
<evidence type="ECO:0000313" key="3">
    <source>
        <dbReference type="Proteomes" id="UP001161247"/>
    </source>
</evidence>
<feature type="compositionally biased region" description="Polar residues" evidence="1">
    <location>
        <begin position="245"/>
        <end position="256"/>
    </location>
</feature>
<dbReference type="AlphaFoldDB" id="A0AAV1DN14"/>
<dbReference type="Proteomes" id="UP001161247">
    <property type="component" value="Chromosome 6"/>
</dbReference>
<organism evidence="2 3">
    <name type="scientific">Oldenlandia corymbosa var. corymbosa</name>
    <dbReference type="NCBI Taxonomy" id="529605"/>
    <lineage>
        <taxon>Eukaryota</taxon>
        <taxon>Viridiplantae</taxon>
        <taxon>Streptophyta</taxon>
        <taxon>Embryophyta</taxon>
        <taxon>Tracheophyta</taxon>
        <taxon>Spermatophyta</taxon>
        <taxon>Magnoliopsida</taxon>
        <taxon>eudicotyledons</taxon>
        <taxon>Gunneridae</taxon>
        <taxon>Pentapetalae</taxon>
        <taxon>asterids</taxon>
        <taxon>lamiids</taxon>
        <taxon>Gentianales</taxon>
        <taxon>Rubiaceae</taxon>
        <taxon>Rubioideae</taxon>
        <taxon>Spermacoceae</taxon>
        <taxon>Hedyotis-Oldenlandia complex</taxon>
        <taxon>Oldenlandia</taxon>
    </lineage>
</organism>
<feature type="compositionally biased region" description="Low complexity" evidence="1">
    <location>
        <begin position="174"/>
        <end position="184"/>
    </location>
</feature>
<evidence type="ECO:0000256" key="1">
    <source>
        <dbReference type="SAM" id="MobiDB-lite"/>
    </source>
</evidence>
<protein>
    <submittedName>
        <fullName evidence="2">OLC1v1007957C1</fullName>
    </submittedName>
</protein>
<feature type="region of interest" description="Disordered" evidence="1">
    <location>
        <begin position="396"/>
        <end position="422"/>
    </location>
</feature>